<accession>A0A425DPK7</accession>
<dbReference type="VEuPathDB" id="FungiDB:H257_05272"/>
<dbReference type="Proteomes" id="UP000284702">
    <property type="component" value="Unassembled WGS sequence"/>
</dbReference>
<organism evidence="1 2">
    <name type="scientific">Aphanomyces astaci</name>
    <name type="common">Crayfish plague agent</name>
    <dbReference type="NCBI Taxonomy" id="112090"/>
    <lineage>
        <taxon>Eukaryota</taxon>
        <taxon>Sar</taxon>
        <taxon>Stramenopiles</taxon>
        <taxon>Oomycota</taxon>
        <taxon>Saprolegniomycetes</taxon>
        <taxon>Saprolegniales</taxon>
        <taxon>Verrucalvaceae</taxon>
        <taxon>Aphanomyces</taxon>
    </lineage>
</organism>
<dbReference type="EMBL" id="MZMZ02000193">
    <property type="protein sequence ID" value="RQM31179.1"/>
    <property type="molecule type" value="Genomic_DNA"/>
</dbReference>
<gene>
    <name evidence="1" type="ORF">B5M09_013630</name>
</gene>
<proteinExistence type="predicted"/>
<name>A0A425DPK7_APHAT</name>
<dbReference type="AlphaFoldDB" id="A0A425DPK7"/>
<reference evidence="1" key="1">
    <citation type="submission" date="2018-07" db="EMBL/GenBank/DDBJ databases">
        <title>Annotation of Aphanomyces astaci genome assembly.</title>
        <authorList>
            <person name="Studholme D.J."/>
        </authorList>
    </citation>
    <scope>NUCLEOTIDE SEQUENCE [LARGE SCALE GENOMIC DNA]</scope>
    <source>
        <strain evidence="1">Pc</strain>
    </source>
</reference>
<sequence>MLLRQVSLELPFLARHGLIMDKWATVAWALVAADEFTRTDLDTKKANNGFNALVDGHRKHNNEAERASGVSEEVSEKILLLNAFFLYSTTRRMRGEACCLTKNANEHNENLGSKVRDEAMMSLGKRKQVCDVAGDVGGTSKDKPAVPIIINTGSKRNKFK</sequence>
<comment type="caution">
    <text evidence="1">The sequence shown here is derived from an EMBL/GenBank/DDBJ whole genome shotgun (WGS) entry which is preliminary data.</text>
</comment>
<keyword evidence="2" id="KW-1185">Reference proteome</keyword>
<evidence type="ECO:0000313" key="2">
    <source>
        <dbReference type="Proteomes" id="UP000284702"/>
    </source>
</evidence>
<protein>
    <submittedName>
        <fullName evidence="1">Uncharacterized protein</fullName>
    </submittedName>
</protein>
<evidence type="ECO:0000313" key="1">
    <source>
        <dbReference type="EMBL" id="RQM31179.1"/>
    </source>
</evidence>